<gene>
    <name evidence="5" type="ORF">LPTSP4_31110</name>
</gene>
<dbReference type="InterPro" id="IPR046449">
    <property type="entry name" value="DEGP_PDZ_sf"/>
</dbReference>
<dbReference type="Gene3D" id="2.40.10.10">
    <property type="entry name" value="Trypsin-like serine proteases"/>
    <property type="match status" value="2"/>
</dbReference>
<reference evidence="5 6" key="1">
    <citation type="submission" date="2018-02" db="EMBL/GenBank/DDBJ databases">
        <title>Novel Leptospira species isolated from soil and water in Japan.</title>
        <authorList>
            <person name="Nakao R."/>
            <person name="Masuzawa T."/>
        </authorList>
    </citation>
    <scope>NUCLEOTIDE SEQUENCE [LARGE SCALE GENOMIC DNA]</scope>
    <source>
        <strain evidence="5 6">YH101</strain>
    </source>
</reference>
<keyword evidence="1 5" id="KW-0645">Protease</keyword>
<comment type="caution">
    <text evidence="5">The sequence shown here is derived from an EMBL/GenBank/DDBJ whole genome shotgun (WGS) entry which is preliminary data.</text>
</comment>
<dbReference type="Gene3D" id="2.30.42.10">
    <property type="match status" value="1"/>
</dbReference>
<evidence type="ECO:0000256" key="3">
    <source>
        <dbReference type="ARBA" id="ARBA00022825"/>
    </source>
</evidence>
<dbReference type="Proteomes" id="UP000245133">
    <property type="component" value="Unassembled WGS sequence"/>
</dbReference>
<keyword evidence="6" id="KW-1185">Reference proteome</keyword>
<evidence type="ECO:0000313" key="6">
    <source>
        <dbReference type="Proteomes" id="UP000245133"/>
    </source>
</evidence>
<sequence>MILNYTMNKRIAIFFLFLFCFPILSQENSENEVTDIYQSVVLVRNDSYVAENKILPWTKKNLSTGLGSGVVLGKNLILTNAHVVMDSNRINVRLNGSQTDYPAKVVFVGYDCDLALLEIMDESFAENSKILKMSETNPLLGDDILVLGFPNGQDRLTVEKGSVLRYEKSRYSYSGLDFRNVIKINANVQPGNSGGPAIQNGKMIGLTFQISKTGKDLAYLIPNEIIRHFLKDIQDGRYDGFPNPGFTFQSGHPNSLKAVMKIPAEATGIFVNRIYPKSTFSKVLHEKDFIISMDGFPVSNEGELVQTGAKVSLIDYLESKYIGETVQLELYRAGKKYATEASLQKNFSLDLYRETSDQYFLGAGLVFLPISRSFFNGEEGDLDSSIKYHYSYFIQDLLYRYTNRDLVLSFLFDDPDLSKYKKYKYKILESINQRVPKDLNDLQKIWEEEKNGFIVLKFRGMELPIVLESEAIRQINIRVKKRYGVDDEK</sequence>
<keyword evidence="2" id="KW-0378">Hydrolase</keyword>
<dbReference type="InterPro" id="IPR009003">
    <property type="entry name" value="Peptidase_S1_PA"/>
</dbReference>
<dbReference type="Pfam" id="PF13365">
    <property type="entry name" value="Trypsin_2"/>
    <property type="match status" value="1"/>
</dbReference>
<dbReference type="GO" id="GO:0004252">
    <property type="term" value="F:serine-type endopeptidase activity"/>
    <property type="evidence" value="ECO:0007669"/>
    <property type="project" value="InterPro"/>
</dbReference>
<dbReference type="PRINTS" id="PR00834">
    <property type="entry name" value="PROTEASES2C"/>
</dbReference>
<evidence type="ECO:0000259" key="4">
    <source>
        <dbReference type="Pfam" id="PF17815"/>
    </source>
</evidence>
<organism evidence="5 6">
    <name type="scientific">Leptospira ryugenii</name>
    <dbReference type="NCBI Taxonomy" id="1917863"/>
    <lineage>
        <taxon>Bacteria</taxon>
        <taxon>Pseudomonadati</taxon>
        <taxon>Spirochaetota</taxon>
        <taxon>Spirochaetia</taxon>
        <taxon>Leptospirales</taxon>
        <taxon>Leptospiraceae</taxon>
        <taxon>Leptospira</taxon>
    </lineage>
</organism>
<evidence type="ECO:0000256" key="2">
    <source>
        <dbReference type="ARBA" id="ARBA00022801"/>
    </source>
</evidence>
<dbReference type="PANTHER" id="PTHR45980:SF9">
    <property type="entry name" value="PROTEASE DO-LIKE 10, MITOCHONDRIAL-RELATED"/>
    <property type="match status" value="1"/>
</dbReference>
<dbReference type="Gene3D" id="3.20.190.20">
    <property type="match status" value="1"/>
</dbReference>
<keyword evidence="3" id="KW-0720">Serine protease</keyword>
<dbReference type="AlphaFoldDB" id="A0A2P2E3W4"/>
<dbReference type="SUPFAM" id="SSF50494">
    <property type="entry name" value="Trypsin-like serine proteases"/>
    <property type="match status" value="1"/>
</dbReference>
<dbReference type="Pfam" id="PF17815">
    <property type="entry name" value="PDZ_3"/>
    <property type="match status" value="1"/>
</dbReference>
<dbReference type="InterPro" id="IPR041517">
    <property type="entry name" value="DEGP_PDZ"/>
</dbReference>
<evidence type="ECO:0000256" key="1">
    <source>
        <dbReference type="ARBA" id="ARBA00022670"/>
    </source>
</evidence>
<dbReference type="InterPro" id="IPR001940">
    <property type="entry name" value="Peptidase_S1C"/>
</dbReference>
<dbReference type="SUPFAM" id="SSF50156">
    <property type="entry name" value="PDZ domain-like"/>
    <property type="match status" value="1"/>
</dbReference>
<dbReference type="InterPro" id="IPR036034">
    <property type="entry name" value="PDZ_sf"/>
</dbReference>
<proteinExistence type="predicted"/>
<dbReference type="GO" id="GO:0006508">
    <property type="term" value="P:proteolysis"/>
    <property type="evidence" value="ECO:0007669"/>
    <property type="project" value="UniProtKB-KW"/>
</dbReference>
<dbReference type="EMBL" id="BFBB01000008">
    <property type="protein sequence ID" value="GBF51573.1"/>
    <property type="molecule type" value="Genomic_DNA"/>
</dbReference>
<dbReference type="InterPro" id="IPR043504">
    <property type="entry name" value="Peptidase_S1_PA_chymotrypsin"/>
</dbReference>
<protein>
    <submittedName>
        <fullName evidence="5">Trypsin-like serine protease</fullName>
    </submittedName>
</protein>
<dbReference type="PANTHER" id="PTHR45980">
    <property type="match status" value="1"/>
</dbReference>
<evidence type="ECO:0000313" key="5">
    <source>
        <dbReference type="EMBL" id="GBF51573.1"/>
    </source>
</evidence>
<name>A0A2P2E3W4_9LEPT</name>
<accession>A0A2P2E3W4</accession>
<feature type="domain" description="Protease Do-like PDZ" evidence="4">
    <location>
        <begin position="356"/>
        <end position="487"/>
    </location>
</feature>